<reference evidence="1" key="1">
    <citation type="thesis" date="2020" institute="ProQuest LLC" country="789 East Eisenhower Parkway, Ann Arbor, MI, USA">
        <title>Comparative Genomics and Chromosome Evolution.</title>
        <authorList>
            <person name="Mudd A.B."/>
        </authorList>
    </citation>
    <scope>NUCLEOTIDE SEQUENCE</scope>
    <source>
        <strain evidence="1">HN-11 Male</strain>
        <tissue evidence="1">Kidney and liver</tissue>
    </source>
</reference>
<evidence type="ECO:0000313" key="2">
    <source>
        <dbReference type="Proteomes" id="UP000770717"/>
    </source>
</evidence>
<dbReference type="EMBL" id="WNTK01000013">
    <property type="protein sequence ID" value="KAG9473491.1"/>
    <property type="molecule type" value="Genomic_DNA"/>
</dbReference>
<dbReference type="GO" id="GO:0032981">
    <property type="term" value="P:mitochondrial respiratory chain complex I assembly"/>
    <property type="evidence" value="ECO:0007669"/>
    <property type="project" value="InterPro"/>
</dbReference>
<dbReference type="OrthoDB" id="3821113at2759"/>
<sequence>MSARTGIPGRWTTRSIPRLLVECRLQAAAYGRCVSADATELRKGACAREFEAFKLCITEAARRSTR</sequence>
<keyword evidence="2" id="KW-1185">Reference proteome</keyword>
<dbReference type="Proteomes" id="UP000770717">
    <property type="component" value="Unassembled WGS sequence"/>
</dbReference>
<evidence type="ECO:0000313" key="1">
    <source>
        <dbReference type="EMBL" id="KAG9473491.1"/>
    </source>
</evidence>
<dbReference type="GO" id="GO:0005739">
    <property type="term" value="C:mitochondrion"/>
    <property type="evidence" value="ECO:0007669"/>
    <property type="project" value="InterPro"/>
</dbReference>
<dbReference type="AlphaFoldDB" id="A0A8J6ER24"/>
<dbReference type="InterPro" id="IPR034595">
    <property type="entry name" value="NDUFAF8"/>
</dbReference>
<organism evidence="1 2">
    <name type="scientific">Eleutherodactylus coqui</name>
    <name type="common">Puerto Rican coqui</name>
    <dbReference type="NCBI Taxonomy" id="57060"/>
    <lineage>
        <taxon>Eukaryota</taxon>
        <taxon>Metazoa</taxon>
        <taxon>Chordata</taxon>
        <taxon>Craniata</taxon>
        <taxon>Vertebrata</taxon>
        <taxon>Euteleostomi</taxon>
        <taxon>Amphibia</taxon>
        <taxon>Batrachia</taxon>
        <taxon>Anura</taxon>
        <taxon>Neobatrachia</taxon>
        <taxon>Hyloidea</taxon>
        <taxon>Eleutherodactylidae</taxon>
        <taxon>Eleutherodactylinae</taxon>
        <taxon>Eleutherodactylus</taxon>
        <taxon>Eleutherodactylus</taxon>
    </lineage>
</organism>
<evidence type="ECO:0008006" key="3">
    <source>
        <dbReference type="Google" id="ProtNLM"/>
    </source>
</evidence>
<accession>A0A8J6ER24</accession>
<protein>
    <recommendedName>
        <fullName evidence="3">NADH dehydrogenase [ubiquinone] 1 alpha subcomplex assembly factor 8</fullName>
    </recommendedName>
</protein>
<gene>
    <name evidence="1" type="ORF">GDO78_004016</name>
</gene>
<comment type="caution">
    <text evidence="1">The sequence shown here is derived from an EMBL/GenBank/DDBJ whole genome shotgun (WGS) entry which is preliminary data.</text>
</comment>
<dbReference type="PANTHER" id="PTHR34561:SF1">
    <property type="entry name" value="NADH DEHYDROGENASE [UBIQUINONE] 1 ALPHA SUBCOMPLEX ASSEMBLY FACTOR 8"/>
    <property type="match status" value="1"/>
</dbReference>
<dbReference type="PANTHER" id="PTHR34561">
    <property type="entry name" value="NADH DEHYDROGENASE [UBIQUINONE] 1 ALPHA SUBCOMPLEX ASSEMBLY FACTOR 8"/>
    <property type="match status" value="1"/>
</dbReference>
<proteinExistence type="predicted"/>
<name>A0A8J6ER24_ELECQ</name>